<dbReference type="Proteomes" id="UP000014009">
    <property type="component" value="Unassembled WGS sequence"/>
</dbReference>
<dbReference type="RefSeq" id="WP_016099422.1">
    <property type="nucleotide sequence ID" value="NZ_KB976546.1"/>
</dbReference>
<comment type="caution">
    <text evidence="1">The sequence shown here is derived from an EMBL/GenBank/DDBJ whole genome shotgun (WGS) entry which is preliminary data.</text>
</comment>
<protein>
    <submittedName>
        <fullName evidence="1">Uncharacterized protein</fullName>
    </submittedName>
</protein>
<evidence type="ECO:0000313" key="2">
    <source>
        <dbReference type="Proteomes" id="UP000014009"/>
    </source>
</evidence>
<gene>
    <name evidence="1" type="ORF">IGM_06349</name>
</gene>
<dbReference type="EMBL" id="AHEF01000102">
    <property type="protein sequence ID" value="EOP79369.1"/>
    <property type="molecule type" value="Genomic_DNA"/>
</dbReference>
<dbReference type="AlphaFoldDB" id="A0A9W5VIF3"/>
<accession>A0A9W5VIF3</accession>
<evidence type="ECO:0000313" key="1">
    <source>
        <dbReference type="EMBL" id="EOP79369.1"/>
    </source>
</evidence>
<proteinExistence type="predicted"/>
<reference evidence="1 2" key="1">
    <citation type="submission" date="2012-12" db="EMBL/GenBank/DDBJ databases">
        <title>The Genome Sequence of Bacillus cereus HuB4-4.</title>
        <authorList>
            <consortium name="The Broad Institute Genome Sequencing Platform"/>
            <consortium name="The Broad Institute Genome Sequencing Center for Infectious Disease"/>
            <person name="Feldgarden M."/>
            <person name="Van der Auwera G.A."/>
            <person name="Mahillon J."/>
            <person name="Duprez V."/>
            <person name="Timmery S."/>
            <person name="Mattelet C."/>
            <person name="Dierick K."/>
            <person name="Sun M."/>
            <person name="Yu Z."/>
            <person name="Zhu L."/>
            <person name="Hu X."/>
            <person name="Shank E.B."/>
            <person name="Swiecicka I."/>
            <person name="Hansen B.M."/>
            <person name="Andrup L."/>
            <person name="Walker B."/>
            <person name="Young S.K."/>
            <person name="Zeng Q."/>
            <person name="Gargeya S."/>
            <person name="Fitzgerald M."/>
            <person name="Haas B."/>
            <person name="Abouelleil A."/>
            <person name="Alvarado L."/>
            <person name="Arachchi H.M."/>
            <person name="Berlin A.M."/>
            <person name="Chapman S.B."/>
            <person name="Dewar J."/>
            <person name="Goldberg J."/>
            <person name="Griggs A."/>
            <person name="Gujja S."/>
            <person name="Hansen M."/>
            <person name="Howarth C."/>
            <person name="Imamovic A."/>
            <person name="Larimer J."/>
            <person name="McCowan C."/>
            <person name="Murphy C."/>
            <person name="Neiman D."/>
            <person name="Pearson M."/>
            <person name="Priest M."/>
            <person name="Roberts A."/>
            <person name="Saif S."/>
            <person name="Shea T."/>
            <person name="Sisk P."/>
            <person name="Sykes S."/>
            <person name="Wortman J."/>
            <person name="Nusbaum C."/>
            <person name="Birren B."/>
        </authorList>
    </citation>
    <scope>NUCLEOTIDE SEQUENCE [LARGE SCALE GENOMIC DNA]</scope>
    <source>
        <strain evidence="1 2">HuB4-4</strain>
    </source>
</reference>
<organism evidence="1 2">
    <name type="scientific">Bacillus cereus HuB4-4</name>
    <dbReference type="NCBI Taxonomy" id="1053211"/>
    <lineage>
        <taxon>Bacteria</taxon>
        <taxon>Bacillati</taxon>
        <taxon>Bacillota</taxon>
        <taxon>Bacilli</taxon>
        <taxon>Bacillales</taxon>
        <taxon>Bacillaceae</taxon>
        <taxon>Bacillus</taxon>
        <taxon>Bacillus cereus group</taxon>
    </lineage>
</organism>
<name>A0A9W5VIF3_BACCE</name>
<sequence length="93" mass="11251">MAKRPTKAQQKRDFEKMYKEVCDLKLIVKRHDEEIKNSQRREIIRMLQERTHHKSERYKFTYTEIAEEMGYSYTAVANIAREEGLSRRISVVE</sequence>